<dbReference type="PANTHER" id="PTHR23028:SF53">
    <property type="entry name" value="ACYL_TRANSF_3 DOMAIN-CONTAINING PROTEIN"/>
    <property type="match status" value="1"/>
</dbReference>
<name>A0A7S4JRG3_9STRA</name>
<protein>
    <recommendedName>
        <fullName evidence="2">Acyltransferase 3 domain-containing protein</fullName>
    </recommendedName>
</protein>
<evidence type="ECO:0000256" key="1">
    <source>
        <dbReference type="SAM" id="Phobius"/>
    </source>
</evidence>
<feature type="transmembrane region" description="Helical" evidence="1">
    <location>
        <begin position="385"/>
        <end position="404"/>
    </location>
</feature>
<feature type="transmembrane region" description="Helical" evidence="1">
    <location>
        <begin position="279"/>
        <end position="299"/>
    </location>
</feature>
<feature type="transmembrane region" description="Helical" evidence="1">
    <location>
        <begin position="311"/>
        <end position="329"/>
    </location>
</feature>
<keyword evidence="1" id="KW-0812">Transmembrane</keyword>
<feature type="transmembrane region" description="Helical" evidence="1">
    <location>
        <begin position="71"/>
        <end position="89"/>
    </location>
</feature>
<sequence>MIADGSNSSSRQQPLASVGFTASAKAARPPRLYHLDGFRFIVGLWLVVAHNFDPKVLGEGTLLEKFCFRRYVAVSFFLVLSGFVSQYAYCGRNFNEPGVLKKFYVGRIGSVLACYYATMVVSLIMKLVSPDYSYAAKGKNWGIGLPLVITLTQTWVPKYAYFGNPPAWTMSTLVAHWAAFPWLQKWLLQAGDKKVRAVAILLPVLACIPVCITLIVEGGRLPGRVWYIFYTFPLSRFPDFAYGAALSEIFVRKFRSDSKKEETEGGTADEELKPWWNRVSLPFLADLIFPIVITLILAVPYSGRKSIFDSIMIFAPMHLFGLLIFGSSVDPSKSYTARVFALEPCRKLGDFAFQVYLWRYPLFAAVCWIQNGQYPSGWVYLSPPYFFPSFFVLYLLSYLWYRFVDNPIRKHLTSASTRHDNMEEHNAKCSTLSAGGGNESDEAMNAALSYHPVAV</sequence>
<evidence type="ECO:0000259" key="2">
    <source>
        <dbReference type="Pfam" id="PF01757"/>
    </source>
</evidence>
<organism evidence="3">
    <name type="scientific">Odontella aurita</name>
    <dbReference type="NCBI Taxonomy" id="265563"/>
    <lineage>
        <taxon>Eukaryota</taxon>
        <taxon>Sar</taxon>
        <taxon>Stramenopiles</taxon>
        <taxon>Ochrophyta</taxon>
        <taxon>Bacillariophyta</taxon>
        <taxon>Mediophyceae</taxon>
        <taxon>Biddulphiophycidae</taxon>
        <taxon>Eupodiscales</taxon>
        <taxon>Odontellaceae</taxon>
        <taxon>Odontella</taxon>
    </lineage>
</organism>
<dbReference type="GO" id="GO:0016747">
    <property type="term" value="F:acyltransferase activity, transferring groups other than amino-acyl groups"/>
    <property type="evidence" value="ECO:0007669"/>
    <property type="project" value="InterPro"/>
</dbReference>
<dbReference type="GO" id="GO:0016020">
    <property type="term" value="C:membrane"/>
    <property type="evidence" value="ECO:0007669"/>
    <property type="project" value="TreeGrafter"/>
</dbReference>
<keyword evidence="1" id="KW-0472">Membrane</keyword>
<dbReference type="EMBL" id="HBKQ01046457">
    <property type="protein sequence ID" value="CAE2271099.1"/>
    <property type="molecule type" value="Transcribed_RNA"/>
</dbReference>
<accession>A0A7S4JRG3</accession>
<keyword evidence="1" id="KW-1133">Transmembrane helix</keyword>
<gene>
    <name evidence="3" type="ORF">OAUR00152_LOCUS32042</name>
</gene>
<dbReference type="AlphaFoldDB" id="A0A7S4JRG3"/>
<reference evidence="3" key="1">
    <citation type="submission" date="2021-01" db="EMBL/GenBank/DDBJ databases">
        <authorList>
            <person name="Corre E."/>
            <person name="Pelletier E."/>
            <person name="Niang G."/>
            <person name="Scheremetjew M."/>
            <person name="Finn R."/>
            <person name="Kale V."/>
            <person name="Holt S."/>
            <person name="Cochrane G."/>
            <person name="Meng A."/>
            <person name="Brown T."/>
            <person name="Cohen L."/>
        </authorList>
    </citation>
    <scope>NUCLEOTIDE SEQUENCE</scope>
    <source>
        <strain evidence="3">Isolate 1302-5</strain>
    </source>
</reference>
<proteinExistence type="predicted"/>
<dbReference type="GO" id="GO:0000271">
    <property type="term" value="P:polysaccharide biosynthetic process"/>
    <property type="evidence" value="ECO:0007669"/>
    <property type="project" value="TreeGrafter"/>
</dbReference>
<feature type="transmembrane region" description="Helical" evidence="1">
    <location>
        <begin position="109"/>
        <end position="129"/>
    </location>
</feature>
<dbReference type="PANTHER" id="PTHR23028">
    <property type="entry name" value="ACETYLTRANSFERASE"/>
    <property type="match status" value="1"/>
</dbReference>
<feature type="transmembrane region" description="Helical" evidence="1">
    <location>
        <begin position="195"/>
        <end position="216"/>
    </location>
</feature>
<feature type="domain" description="Acyltransferase 3" evidence="2">
    <location>
        <begin position="34"/>
        <end position="364"/>
    </location>
</feature>
<dbReference type="Pfam" id="PF01757">
    <property type="entry name" value="Acyl_transf_3"/>
    <property type="match status" value="1"/>
</dbReference>
<feature type="transmembrane region" description="Helical" evidence="1">
    <location>
        <begin position="141"/>
        <end position="161"/>
    </location>
</feature>
<dbReference type="InterPro" id="IPR002656">
    <property type="entry name" value="Acyl_transf_3_dom"/>
</dbReference>
<dbReference type="InterPro" id="IPR050879">
    <property type="entry name" value="Acyltransferase_3"/>
</dbReference>
<evidence type="ECO:0000313" key="3">
    <source>
        <dbReference type="EMBL" id="CAE2271099.1"/>
    </source>
</evidence>